<reference evidence="2 3" key="1">
    <citation type="submission" date="2024-06" db="EMBL/GenBank/DDBJ databases">
        <title>A chromosome-level genome assembly of beet webworm, Loxostege sticticalis.</title>
        <authorList>
            <person name="Zhang Y."/>
        </authorList>
    </citation>
    <scope>NUCLEOTIDE SEQUENCE [LARGE SCALE GENOMIC DNA]</scope>
    <source>
        <strain evidence="2">AQ028</strain>
        <tissue evidence="2">Male pupae</tissue>
    </source>
</reference>
<protein>
    <recommendedName>
        <fullName evidence="1">Endonuclease/exonuclease/phosphatase domain-containing protein</fullName>
    </recommendedName>
</protein>
<gene>
    <name evidence="2" type="ORF">ABMA28_015422</name>
</gene>
<name>A0ABD0TAG3_LOXSC</name>
<dbReference type="AlphaFoldDB" id="A0ABD0TAG3"/>
<evidence type="ECO:0000313" key="3">
    <source>
        <dbReference type="Proteomes" id="UP001549921"/>
    </source>
</evidence>
<dbReference type="InterPro" id="IPR036691">
    <property type="entry name" value="Endo/exonu/phosph_ase_sf"/>
</dbReference>
<dbReference type="SUPFAM" id="SSF56219">
    <property type="entry name" value="DNase I-like"/>
    <property type="match status" value="1"/>
</dbReference>
<organism evidence="2 3">
    <name type="scientific">Loxostege sticticalis</name>
    <name type="common">Beet webworm moth</name>
    <dbReference type="NCBI Taxonomy" id="481309"/>
    <lineage>
        <taxon>Eukaryota</taxon>
        <taxon>Metazoa</taxon>
        <taxon>Ecdysozoa</taxon>
        <taxon>Arthropoda</taxon>
        <taxon>Hexapoda</taxon>
        <taxon>Insecta</taxon>
        <taxon>Pterygota</taxon>
        <taxon>Neoptera</taxon>
        <taxon>Endopterygota</taxon>
        <taxon>Lepidoptera</taxon>
        <taxon>Glossata</taxon>
        <taxon>Ditrysia</taxon>
        <taxon>Pyraloidea</taxon>
        <taxon>Crambidae</taxon>
        <taxon>Pyraustinae</taxon>
        <taxon>Loxostege</taxon>
    </lineage>
</organism>
<proteinExistence type="predicted"/>
<sequence length="430" mass="49157">MDSNRISKIITYNCKNIKRSVDCVRDLCQNADVVALQETWLLPHDLTFLGCIHRDFSYTGKSAVDLSTGVLRGRPHGGVAILWRNSVFRDVSVIQCKSERIAAIKVVTHGFREILFMCVYMPTDQPDHLPIFTQCLGELNAILEVSNIESVFMLGNFNAHPLAPFCNEMLSFCDEQQWVCADIVKLGISSGTFTYVSEAHGCKRWLDHCLVSSSAWRAVVDAQVLYDVSWSDHFPLIVECNLGLITGKVKINNNQCNDIVWGSRNPKQIAEYQEYCKSHLKLIDFPDDFRECADGMCGCIEHRKIINNLYQNIVDVLSRASKNTGQRNARGNCRHRCVKGWNKRVADAHKQARLDFQMYVLYGRPESGPDFENMILSRKIFKSRLKYCQRNQEQILLDIIAAQHSTKQFGKFWKSTKKLNSKARACQRGW</sequence>
<feature type="domain" description="Endonuclease/exonuclease/phosphatase" evidence="1">
    <location>
        <begin position="10"/>
        <end position="233"/>
    </location>
</feature>
<dbReference type="Proteomes" id="UP001549921">
    <property type="component" value="Unassembled WGS sequence"/>
</dbReference>
<dbReference type="Pfam" id="PF03372">
    <property type="entry name" value="Exo_endo_phos"/>
    <property type="match status" value="1"/>
</dbReference>
<dbReference type="EMBL" id="JBEDNZ010000007">
    <property type="protein sequence ID" value="KAL0840115.1"/>
    <property type="molecule type" value="Genomic_DNA"/>
</dbReference>
<evidence type="ECO:0000313" key="2">
    <source>
        <dbReference type="EMBL" id="KAL0840115.1"/>
    </source>
</evidence>
<comment type="caution">
    <text evidence="2">The sequence shown here is derived from an EMBL/GenBank/DDBJ whole genome shotgun (WGS) entry which is preliminary data.</text>
</comment>
<evidence type="ECO:0000259" key="1">
    <source>
        <dbReference type="Pfam" id="PF03372"/>
    </source>
</evidence>
<dbReference type="Gene3D" id="3.60.10.10">
    <property type="entry name" value="Endonuclease/exonuclease/phosphatase"/>
    <property type="match status" value="1"/>
</dbReference>
<dbReference type="InterPro" id="IPR005135">
    <property type="entry name" value="Endo/exonuclease/phosphatase"/>
</dbReference>
<accession>A0ABD0TAG3</accession>